<name>A0A1V0SEJ4_9VIRU</name>
<dbReference type="Pfam" id="PF00300">
    <property type="entry name" value="His_Phos_1"/>
    <property type="match status" value="1"/>
</dbReference>
<dbReference type="SUPFAM" id="SSF53254">
    <property type="entry name" value="Phosphoglycerate mutase-like"/>
    <property type="match status" value="1"/>
</dbReference>
<dbReference type="PANTHER" id="PTHR48100">
    <property type="entry name" value="BROAD-SPECIFICITY PHOSPHATASE YOR283W-RELATED"/>
    <property type="match status" value="1"/>
</dbReference>
<dbReference type="InterPro" id="IPR029033">
    <property type="entry name" value="His_PPase_superfam"/>
</dbReference>
<dbReference type="InterPro" id="IPR013078">
    <property type="entry name" value="His_Pase_superF_clade-1"/>
</dbReference>
<reference evidence="1" key="1">
    <citation type="journal article" date="2017" name="Science">
        <title>Giant viruses with an expanded complement of translation system components.</title>
        <authorList>
            <person name="Schulz F."/>
            <person name="Yutin N."/>
            <person name="Ivanova N.N."/>
            <person name="Ortega D.R."/>
            <person name="Lee T.K."/>
            <person name="Vierheilig J."/>
            <person name="Daims H."/>
            <person name="Horn M."/>
            <person name="Wagner M."/>
            <person name="Jensen G.J."/>
            <person name="Kyrpides N.C."/>
            <person name="Koonin E.V."/>
            <person name="Woyke T."/>
        </authorList>
    </citation>
    <scope>NUCLEOTIDE SEQUENCE</scope>
    <source>
        <strain evidence="1">HKV1</strain>
    </source>
</reference>
<sequence length="148" mass="17557">MKKITLIRHAQSEWNAYGTQVPNVKITEAGQNMSKSLTQEVDLCICSTLRRARETLDHSNIKYKNVIFTDLCIEYLDGNIVNYYNGLAQQDIKIETEEEINERIEKFKNMLRELQDKYDKICVITHHCFLERMTGFKFQNCHWLDYQV</sequence>
<dbReference type="InterPro" id="IPR050275">
    <property type="entry name" value="PGM_Phosphatase"/>
</dbReference>
<dbReference type="EMBL" id="KY684103">
    <property type="protein sequence ID" value="ARF10132.1"/>
    <property type="molecule type" value="Genomic_DNA"/>
</dbReference>
<proteinExistence type="predicted"/>
<dbReference type="PANTHER" id="PTHR48100:SF1">
    <property type="entry name" value="HISTIDINE PHOSPHATASE FAMILY PROTEIN-RELATED"/>
    <property type="match status" value="1"/>
</dbReference>
<evidence type="ECO:0000313" key="1">
    <source>
        <dbReference type="EMBL" id="ARF10132.1"/>
    </source>
</evidence>
<dbReference type="CDD" id="cd07067">
    <property type="entry name" value="HP_PGM_like"/>
    <property type="match status" value="1"/>
</dbReference>
<protein>
    <submittedName>
        <fullName evidence="1">Phosphohistidine phosphatase</fullName>
    </submittedName>
</protein>
<accession>A0A1V0SEJ4</accession>
<organism evidence="1">
    <name type="scientific">Hokovirus HKV1</name>
    <dbReference type="NCBI Taxonomy" id="1977638"/>
    <lineage>
        <taxon>Viruses</taxon>
        <taxon>Varidnaviria</taxon>
        <taxon>Bamfordvirae</taxon>
        <taxon>Nucleocytoviricota</taxon>
        <taxon>Megaviricetes</taxon>
        <taxon>Imitervirales</taxon>
        <taxon>Mimiviridae</taxon>
        <taxon>Klosneuvirinae</taxon>
        <taxon>Hokovirus</taxon>
    </lineage>
</organism>
<gene>
    <name evidence="1" type="ORF">Hokovirus_1_11</name>
</gene>
<dbReference type="Gene3D" id="3.40.50.1240">
    <property type="entry name" value="Phosphoglycerate mutase-like"/>
    <property type="match status" value="1"/>
</dbReference>
<dbReference type="SMART" id="SM00855">
    <property type="entry name" value="PGAM"/>
    <property type="match status" value="1"/>
</dbReference>
<dbReference type="GO" id="GO:0016791">
    <property type="term" value="F:phosphatase activity"/>
    <property type="evidence" value="ECO:0007669"/>
    <property type="project" value="TreeGrafter"/>
</dbReference>